<evidence type="ECO:0000256" key="4">
    <source>
        <dbReference type="ARBA" id="ARBA00024446"/>
    </source>
</evidence>
<dbReference type="GO" id="GO:0008851">
    <property type="term" value="F:ethanolamine ammonia-lyase activity"/>
    <property type="evidence" value="ECO:0007669"/>
    <property type="project" value="UniProtKB-UniRule"/>
</dbReference>
<gene>
    <name evidence="5" type="primary">eutC</name>
    <name evidence="6" type="ORF">A1355_10700</name>
</gene>
<keyword evidence="2 5" id="KW-0456">Lyase</keyword>
<dbReference type="Pfam" id="PF05985">
    <property type="entry name" value="EutC"/>
    <property type="match status" value="1"/>
</dbReference>
<keyword evidence="4 5" id="KW-1283">Bacterial microcompartment</keyword>
<comment type="catalytic activity">
    <reaction evidence="5">
        <text>ethanolamine = acetaldehyde + NH4(+)</text>
        <dbReference type="Rhea" id="RHEA:15313"/>
        <dbReference type="ChEBI" id="CHEBI:15343"/>
        <dbReference type="ChEBI" id="CHEBI:28938"/>
        <dbReference type="ChEBI" id="CHEBI:57603"/>
        <dbReference type="EC" id="4.3.1.7"/>
    </reaction>
</comment>
<dbReference type="InterPro" id="IPR009246">
    <property type="entry name" value="EutC"/>
</dbReference>
<protein>
    <recommendedName>
        <fullName evidence="5">Ethanolamine ammonia-lyase small subunit</fullName>
        <shortName evidence="5">EAL small subunit</shortName>
        <ecNumber evidence="5">4.3.1.7</ecNumber>
    </recommendedName>
</protein>
<accession>A0A177NCN4</accession>
<dbReference type="Gene3D" id="3.40.50.11240">
    <property type="entry name" value="Ethanolamine ammonia-lyase light chain (EutC)"/>
    <property type="match status" value="1"/>
</dbReference>
<dbReference type="NCBIfam" id="NF003971">
    <property type="entry name" value="PRK05465.1"/>
    <property type="match status" value="1"/>
</dbReference>
<dbReference type="GO" id="GO:0009350">
    <property type="term" value="C:ethanolamine ammonia-lyase complex"/>
    <property type="evidence" value="ECO:0007669"/>
    <property type="project" value="UniProtKB-UniRule"/>
</dbReference>
<name>A0A177NCN4_9GAMM</name>
<dbReference type="GO" id="GO:0046336">
    <property type="term" value="P:ethanolamine catabolic process"/>
    <property type="evidence" value="ECO:0007669"/>
    <property type="project" value="UniProtKB-UniRule"/>
</dbReference>
<reference evidence="7" key="1">
    <citation type="submission" date="2016-03" db="EMBL/GenBank/DDBJ databases">
        <authorList>
            <person name="Heylen K."/>
            <person name="De Vos P."/>
            <person name="Vekeman B."/>
        </authorList>
    </citation>
    <scope>NUCLEOTIDE SEQUENCE [LARGE SCALE GENOMIC DNA]</scope>
    <source>
        <strain evidence="7">R-45383</strain>
    </source>
</reference>
<comment type="function">
    <text evidence="5">Catalyzes the deamination of various vicinal amino-alcohols to oxo compounds. Allows this organism to utilize ethanolamine as the sole source of nitrogen and carbon in the presence of external vitamin B12.</text>
</comment>
<feature type="binding site" evidence="5">
    <location>
        <position position="172"/>
    </location>
    <ligand>
        <name>adenosylcob(III)alamin</name>
        <dbReference type="ChEBI" id="CHEBI:18408"/>
    </ligand>
</feature>
<dbReference type="AlphaFoldDB" id="A0A177NCN4"/>
<evidence type="ECO:0000313" key="6">
    <source>
        <dbReference type="EMBL" id="OAI15203.1"/>
    </source>
</evidence>
<dbReference type="GO" id="GO:0031419">
    <property type="term" value="F:cobalamin binding"/>
    <property type="evidence" value="ECO:0007669"/>
    <property type="project" value="UniProtKB-UniRule"/>
</dbReference>
<organism evidence="6 7">
    <name type="scientific">Methylomonas koyamae</name>
    <dbReference type="NCBI Taxonomy" id="702114"/>
    <lineage>
        <taxon>Bacteria</taxon>
        <taxon>Pseudomonadati</taxon>
        <taxon>Pseudomonadota</taxon>
        <taxon>Gammaproteobacteria</taxon>
        <taxon>Methylococcales</taxon>
        <taxon>Methylococcaceae</taxon>
        <taxon>Methylomonas</taxon>
    </lineage>
</organism>
<dbReference type="UniPathway" id="UPA00560"/>
<comment type="subcellular location">
    <subcellularLocation>
        <location evidence="5">Bacterial microcompartment</location>
    </subcellularLocation>
</comment>
<dbReference type="PANTHER" id="PTHR39330">
    <property type="entry name" value="ETHANOLAMINE AMMONIA-LYASE LIGHT CHAIN"/>
    <property type="match status" value="1"/>
</dbReference>
<evidence type="ECO:0000256" key="2">
    <source>
        <dbReference type="ARBA" id="ARBA00023239"/>
    </source>
</evidence>
<dbReference type="Gene3D" id="1.10.30.40">
    <property type="entry name" value="Ethanolamine ammonia-lyase light chain (EutC), N-terminal domain"/>
    <property type="match status" value="1"/>
</dbReference>
<keyword evidence="1 5" id="KW-0846">Cobalamin</keyword>
<dbReference type="EC" id="4.3.1.7" evidence="5"/>
<comment type="caution">
    <text evidence="6">The sequence shown here is derived from an EMBL/GenBank/DDBJ whole genome shotgun (WGS) entry which is preliminary data.</text>
</comment>
<dbReference type="PANTHER" id="PTHR39330:SF1">
    <property type="entry name" value="ETHANOLAMINE AMMONIA-LYASE SMALL SUBUNIT"/>
    <property type="match status" value="1"/>
</dbReference>
<keyword evidence="7" id="KW-1185">Reference proteome</keyword>
<feature type="binding site" evidence="5">
    <location>
        <position position="151"/>
    </location>
    <ligand>
        <name>adenosylcob(III)alamin</name>
        <dbReference type="ChEBI" id="CHEBI:18408"/>
    </ligand>
</feature>
<dbReference type="EMBL" id="LUUK01000194">
    <property type="protein sequence ID" value="OAI15203.1"/>
    <property type="molecule type" value="Genomic_DNA"/>
</dbReference>
<keyword evidence="3 5" id="KW-0170">Cobalt</keyword>
<feature type="binding site" evidence="5">
    <location>
        <position position="201"/>
    </location>
    <ligand>
        <name>adenosylcob(III)alamin</name>
        <dbReference type="ChEBI" id="CHEBI:18408"/>
    </ligand>
</feature>
<sequence length="258" mass="27642">MSDPWRELRRYTQARIALGRAGCALPTSAQLEFNTAHAAARDAVHRPWAVRAYADAVANAGWPVLVLNTPITDRADYLRRPDLGRRLTEDSRAQLATLNPTGSDVALIVSNGLSSTAVERHGFGLLQAIIAAYRSSGLSLAPICLVPEARVAVADEIGERLQAKLAVIIVGERPGLSAADSLGIYLTHAPRLGNTDADRNCLSNIRPPQGLAYEAAAIKLAYLSAQALRRGLSGVALKDDMPSGWLPTSKDANSLDWF</sequence>
<comment type="cofactor">
    <cofactor evidence="5">
        <name>adenosylcob(III)alamin</name>
        <dbReference type="ChEBI" id="CHEBI:18408"/>
    </cofactor>
    <text evidence="5">Binds between the large and small subunits.</text>
</comment>
<evidence type="ECO:0000313" key="7">
    <source>
        <dbReference type="Proteomes" id="UP000077628"/>
    </source>
</evidence>
<dbReference type="GO" id="GO:0031471">
    <property type="term" value="C:ethanolamine degradation polyhedral organelle"/>
    <property type="evidence" value="ECO:0007669"/>
    <property type="project" value="UniProtKB-UniRule"/>
</dbReference>
<proteinExistence type="inferred from homology"/>
<dbReference type="InterPro" id="IPR042255">
    <property type="entry name" value="EutC_N"/>
</dbReference>
<dbReference type="InterPro" id="IPR042251">
    <property type="entry name" value="EutC_C"/>
</dbReference>
<dbReference type="RefSeq" id="WP_064030638.1">
    <property type="nucleotide sequence ID" value="NZ_LUUK01000194.1"/>
</dbReference>
<dbReference type="HAMAP" id="MF_00601">
    <property type="entry name" value="EutC"/>
    <property type="match status" value="1"/>
</dbReference>
<comment type="subunit">
    <text evidence="5">The basic unit is a heterodimer which dimerizes to form tetramers. The heterotetramers trimerize; 6 large subunits form a core ring with 6 small subunits projecting outwards.</text>
</comment>
<comment type="similarity">
    <text evidence="5">Belongs to the EutC family.</text>
</comment>
<evidence type="ECO:0000256" key="3">
    <source>
        <dbReference type="ARBA" id="ARBA00023285"/>
    </source>
</evidence>
<evidence type="ECO:0000256" key="5">
    <source>
        <dbReference type="HAMAP-Rule" id="MF_00601"/>
    </source>
</evidence>
<dbReference type="Proteomes" id="UP000077628">
    <property type="component" value="Unassembled WGS sequence"/>
</dbReference>
<comment type="pathway">
    <text evidence="5">Amine and polyamine degradation; ethanolamine degradation.</text>
</comment>
<evidence type="ECO:0000256" key="1">
    <source>
        <dbReference type="ARBA" id="ARBA00022628"/>
    </source>
</evidence>
<dbReference type="GO" id="GO:0006520">
    <property type="term" value="P:amino acid metabolic process"/>
    <property type="evidence" value="ECO:0007669"/>
    <property type="project" value="InterPro"/>
</dbReference>
<dbReference type="PIRSF" id="PIRSF018982">
    <property type="entry name" value="EutC"/>
    <property type="match status" value="1"/>
</dbReference>
<dbReference type="OrthoDB" id="114248at2"/>